<sequence length="185" mass="20756">MNTYRIVFWGATSPEKDINDVKRLFANRFGIKNNAYLEQLFSGRVATLKRGLEETAARRLQNMIESLGVICRLEAENQLFSQQLSAAQTIIGKQDANNDPPQNALFSSTDFSTDFSIGQRSSFDRTVPGNAVTEKTQGNNPIEVGNHYPQGLAEKLRSALNEPPRVLEPNMTEVYKRPVFASQHH</sequence>
<dbReference type="RefSeq" id="WP_232592156.1">
    <property type="nucleotide sequence ID" value="NZ_BSPD01000095.1"/>
</dbReference>
<evidence type="ECO:0000313" key="1">
    <source>
        <dbReference type="EMBL" id="GLS28028.1"/>
    </source>
</evidence>
<gene>
    <name evidence="1" type="ORF">GCM10007877_37470</name>
</gene>
<dbReference type="Proteomes" id="UP001156870">
    <property type="component" value="Unassembled WGS sequence"/>
</dbReference>
<organism evidence="1 2">
    <name type="scientific">Marinibactrum halimedae</name>
    <dbReference type="NCBI Taxonomy" id="1444977"/>
    <lineage>
        <taxon>Bacteria</taxon>
        <taxon>Pseudomonadati</taxon>
        <taxon>Pseudomonadota</taxon>
        <taxon>Gammaproteobacteria</taxon>
        <taxon>Cellvibrionales</taxon>
        <taxon>Cellvibrionaceae</taxon>
        <taxon>Marinibactrum</taxon>
    </lineage>
</organism>
<dbReference type="EMBL" id="BSPD01000095">
    <property type="protein sequence ID" value="GLS28028.1"/>
    <property type="molecule type" value="Genomic_DNA"/>
</dbReference>
<proteinExistence type="predicted"/>
<accession>A0AA37T5Z2</accession>
<keyword evidence="2" id="KW-1185">Reference proteome</keyword>
<comment type="caution">
    <text evidence="1">The sequence shown here is derived from an EMBL/GenBank/DDBJ whole genome shotgun (WGS) entry which is preliminary data.</text>
</comment>
<reference evidence="1 2" key="1">
    <citation type="journal article" date="2014" name="Int. J. Syst. Evol. Microbiol.">
        <title>Complete genome sequence of Corynebacterium casei LMG S-19264T (=DSM 44701T), isolated from a smear-ripened cheese.</title>
        <authorList>
            <consortium name="US DOE Joint Genome Institute (JGI-PGF)"/>
            <person name="Walter F."/>
            <person name="Albersmeier A."/>
            <person name="Kalinowski J."/>
            <person name="Ruckert C."/>
        </authorList>
    </citation>
    <scope>NUCLEOTIDE SEQUENCE [LARGE SCALE GENOMIC DNA]</scope>
    <source>
        <strain evidence="1 2">NBRC 110095</strain>
    </source>
</reference>
<evidence type="ECO:0000313" key="2">
    <source>
        <dbReference type="Proteomes" id="UP001156870"/>
    </source>
</evidence>
<protein>
    <submittedName>
        <fullName evidence="1">Uncharacterized protein</fullName>
    </submittedName>
</protein>
<dbReference type="AlphaFoldDB" id="A0AA37T5Z2"/>
<name>A0AA37T5Z2_9GAMM</name>